<evidence type="ECO:0000313" key="2">
    <source>
        <dbReference type="Proteomes" id="UP000824469"/>
    </source>
</evidence>
<proteinExistence type="predicted"/>
<feature type="non-terminal residue" evidence="1">
    <location>
        <position position="61"/>
    </location>
</feature>
<comment type="caution">
    <text evidence="1">The sequence shown here is derived from an EMBL/GenBank/DDBJ whole genome shotgun (WGS) entry which is preliminary data.</text>
</comment>
<feature type="non-terminal residue" evidence="1">
    <location>
        <position position="1"/>
    </location>
</feature>
<organism evidence="1 2">
    <name type="scientific">Taxus chinensis</name>
    <name type="common">Chinese yew</name>
    <name type="synonym">Taxus wallichiana var. chinensis</name>
    <dbReference type="NCBI Taxonomy" id="29808"/>
    <lineage>
        <taxon>Eukaryota</taxon>
        <taxon>Viridiplantae</taxon>
        <taxon>Streptophyta</taxon>
        <taxon>Embryophyta</taxon>
        <taxon>Tracheophyta</taxon>
        <taxon>Spermatophyta</taxon>
        <taxon>Pinopsida</taxon>
        <taxon>Pinidae</taxon>
        <taxon>Conifers II</taxon>
        <taxon>Cupressales</taxon>
        <taxon>Taxaceae</taxon>
        <taxon>Taxus</taxon>
    </lineage>
</organism>
<protein>
    <submittedName>
        <fullName evidence="1">Uncharacterized protein</fullName>
    </submittedName>
</protein>
<gene>
    <name evidence="1" type="ORF">KI387_034717</name>
</gene>
<reference evidence="1 2" key="1">
    <citation type="journal article" date="2021" name="Nat. Plants">
        <title>The Taxus genome provides insights into paclitaxel biosynthesis.</title>
        <authorList>
            <person name="Xiong X."/>
            <person name="Gou J."/>
            <person name="Liao Q."/>
            <person name="Li Y."/>
            <person name="Zhou Q."/>
            <person name="Bi G."/>
            <person name="Li C."/>
            <person name="Du R."/>
            <person name="Wang X."/>
            <person name="Sun T."/>
            <person name="Guo L."/>
            <person name="Liang H."/>
            <person name="Lu P."/>
            <person name="Wu Y."/>
            <person name="Zhang Z."/>
            <person name="Ro D.K."/>
            <person name="Shang Y."/>
            <person name="Huang S."/>
            <person name="Yan J."/>
        </authorList>
    </citation>
    <scope>NUCLEOTIDE SEQUENCE [LARGE SCALE GENOMIC DNA]</scope>
    <source>
        <strain evidence="1">Ta-2019</strain>
    </source>
</reference>
<keyword evidence="2" id="KW-1185">Reference proteome</keyword>
<dbReference type="EMBL" id="JAHRHJ020003813">
    <property type="protein sequence ID" value="KAH9290600.1"/>
    <property type="molecule type" value="Genomic_DNA"/>
</dbReference>
<accession>A0AA38BX72</accession>
<evidence type="ECO:0000313" key="1">
    <source>
        <dbReference type="EMBL" id="KAH9290600.1"/>
    </source>
</evidence>
<dbReference type="AlphaFoldDB" id="A0AA38BX72"/>
<name>A0AA38BX72_TAXCH</name>
<dbReference type="Proteomes" id="UP000824469">
    <property type="component" value="Unassembled WGS sequence"/>
</dbReference>
<sequence length="61" mass="7165">WMPKLEAESEVLQVKIMTRAEVTHAKEALQHRSLPSLRRRFFMHDTPDPIHQKEVYSGNHG</sequence>